<name>A0A0G1K3F0_9BACT</name>
<proteinExistence type="predicted"/>
<evidence type="ECO:0000313" key="1">
    <source>
        <dbReference type="EMBL" id="KKT42344.1"/>
    </source>
</evidence>
<dbReference type="Proteomes" id="UP000034736">
    <property type="component" value="Unassembled WGS sequence"/>
</dbReference>
<accession>A0A0G1K3F0</accession>
<organism evidence="1 2">
    <name type="scientific">Candidatus Giovannonibacteria bacterium GW2011_GWA2_44_13b</name>
    <dbReference type="NCBI Taxonomy" id="1618647"/>
    <lineage>
        <taxon>Bacteria</taxon>
        <taxon>Candidatus Giovannoniibacteriota</taxon>
    </lineage>
</organism>
<dbReference type="AlphaFoldDB" id="A0A0G1K3F0"/>
<dbReference type="EMBL" id="LCHU01000001">
    <property type="protein sequence ID" value="KKT42344.1"/>
    <property type="molecule type" value="Genomic_DNA"/>
</dbReference>
<protein>
    <submittedName>
        <fullName evidence="1">Uncharacterized protein</fullName>
    </submittedName>
</protein>
<evidence type="ECO:0000313" key="2">
    <source>
        <dbReference type="Proteomes" id="UP000034736"/>
    </source>
</evidence>
<sequence length="67" mass="7693">MTDLAKAQKVVGRVVSGIKIEGKDIWLDFQDGGRMVVYVKDRFNGGIHTEKLRVFVDNEIVHQFKLF</sequence>
<gene>
    <name evidence="1" type="ORF">UW30_C0001G0069</name>
</gene>
<comment type="caution">
    <text evidence="1">The sequence shown here is derived from an EMBL/GenBank/DDBJ whole genome shotgun (WGS) entry which is preliminary data.</text>
</comment>
<reference evidence="1 2" key="1">
    <citation type="journal article" date="2015" name="Nature">
        <title>rRNA introns, odd ribosomes, and small enigmatic genomes across a large radiation of phyla.</title>
        <authorList>
            <person name="Brown C.T."/>
            <person name="Hug L.A."/>
            <person name="Thomas B.C."/>
            <person name="Sharon I."/>
            <person name="Castelle C.J."/>
            <person name="Singh A."/>
            <person name="Wilkins M.J."/>
            <person name="Williams K.H."/>
            <person name="Banfield J.F."/>
        </authorList>
    </citation>
    <scope>NUCLEOTIDE SEQUENCE [LARGE SCALE GENOMIC DNA]</scope>
</reference>